<evidence type="ECO:0008006" key="4">
    <source>
        <dbReference type="Google" id="ProtNLM"/>
    </source>
</evidence>
<gene>
    <name evidence="2" type="ORF">H7U32_00045</name>
</gene>
<dbReference type="PANTHER" id="PTHR30595:SF6">
    <property type="entry name" value="SCHLAFEN ALBA-2 DOMAIN-CONTAINING PROTEIN"/>
    <property type="match status" value="1"/>
</dbReference>
<dbReference type="SUPFAM" id="SSF46785">
    <property type="entry name" value="Winged helix' DNA-binding domain"/>
    <property type="match status" value="1"/>
</dbReference>
<dbReference type="Gene3D" id="1.10.10.10">
    <property type="entry name" value="Winged helix-like DNA-binding domain superfamily/Winged helix DNA-binding domain"/>
    <property type="match status" value="1"/>
</dbReference>
<dbReference type="RefSeq" id="WP_204466943.1">
    <property type="nucleotide sequence ID" value="NZ_JACLYU010000001.1"/>
</dbReference>
<dbReference type="InterPro" id="IPR036388">
    <property type="entry name" value="WH-like_DNA-bd_sf"/>
</dbReference>
<evidence type="ECO:0000313" key="3">
    <source>
        <dbReference type="Proteomes" id="UP000718821"/>
    </source>
</evidence>
<proteinExistence type="predicted"/>
<dbReference type="Gene3D" id="3.30.565.60">
    <property type="match status" value="1"/>
</dbReference>
<protein>
    <recommendedName>
        <fullName evidence="4">Transcriptional regulator</fullName>
    </recommendedName>
</protein>
<evidence type="ECO:0000256" key="1">
    <source>
        <dbReference type="SAM" id="MobiDB-lite"/>
    </source>
</evidence>
<accession>A0A939B8R9</accession>
<reference evidence="2" key="2">
    <citation type="journal article" date="2021" name="Sci. Rep.">
        <title>The distribution of antibiotic resistance genes in chicken gut microbiota commensals.</title>
        <authorList>
            <person name="Juricova H."/>
            <person name="Matiasovicova J."/>
            <person name="Kubasova T."/>
            <person name="Cejkova D."/>
            <person name="Rychlik I."/>
        </authorList>
    </citation>
    <scope>NUCLEOTIDE SEQUENCE</scope>
    <source>
        <strain evidence="2">An836</strain>
    </source>
</reference>
<evidence type="ECO:0000313" key="2">
    <source>
        <dbReference type="EMBL" id="MBM6698748.1"/>
    </source>
</evidence>
<comment type="caution">
    <text evidence="2">The sequence shown here is derived from an EMBL/GenBank/DDBJ whole genome shotgun (WGS) entry which is preliminary data.</text>
</comment>
<sequence length="408" mass="42885">MGNSTQPLTYDQARMAFADAGVPWDGTVAALLAAGAPGTSDGDEPGLLVSDQCPATLSLTVFAGDRRTDVVEERECSGSLLGQLTDALDFVDGHAGPGPRWPEQAVREAVANAILHRDYATDAPTMVELYDDHLRIVSPGGFPGDLTLGDVLNGAVRPRNPRLLAVFRRLGLARGRGTGIPRIVDAYGRADVPPQLTVAPRSVSLTLPLPAPEDDATRSGRGPWASAGTLGFDPKKHPKIIPFPSPLQPRDALPRPWTIIDYGGGEMTALLGEVPPVGHAMARTDAAGDVVTAELAEDGQSVDVFGAGLDDSPAQTGGCPGAASARLDGQTDAEGVVSTPLAGEAELSNLEEAMLELFRVAHADLTRQEIQQEMHASEAATRTALHRLSEQGLIVRVGNSRATRYRAL</sequence>
<name>A0A939B8R9_9BIFI</name>
<dbReference type="PANTHER" id="PTHR30595">
    <property type="entry name" value="GLPR-RELATED TRANSCRIPTIONAL REPRESSOR"/>
    <property type="match status" value="1"/>
</dbReference>
<dbReference type="Proteomes" id="UP000718821">
    <property type="component" value="Unassembled WGS sequence"/>
</dbReference>
<dbReference type="EMBL" id="JACLYU010000001">
    <property type="protein sequence ID" value="MBM6698748.1"/>
    <property type="molecule type" value="Genomic_DNA"/>
</dbReference>
<dbReference type="AlphaFoldDB" id="A0A939B8R9"/>
<dbReference type="InterPro" id="IPR038475">
    <property type="entry name" value="RecG_C_sf"/>
</dbReference>
<keyword evidence="3" id="KW-1185">Reference proteome</keyword>
<organism evidence="2 3">
    <name type="scientific">Bifidobacterium pullorum subsp. saeculare</name>
    <dbReference type="NCBI Taxonomy" id="78257"/>
    <lineage>
        <taxon>Bacteria</taxon>
        <taxon>Bacillati</taxon>
        <taxon>Actinomycetota</taxon>
        <taxon>Actinomycetes</taxon>
        <taxon>Bifidobacteriales</taxon>
        <taxon>Bifidobacteriaceae</taxon>
        <taxon>Bifidobacterium</taxon>
    </lineage>
</organism>
<reference evidence="2" key="1">
    <citation type="submission" date="2020-08" db="EMBL/GenBank/DDBJ databases">
        <authorList>
            <person name="Cejkova D."/>
            <person name="Kubasova T."/>
            <person name="Jahodarova E."/>
            <person name="Rychlik I."/>
        </authorList>
    </citation>
    <scope>NUCLEOTIDE SEQUENCE</scope>
    <source>
        <strain evidence="2">An836</strain>
    </source>
</reference>
<dbReference type="InterPro" id="IPR036390">
    <property type="entry name" value="WH_DNA-bd_sf"/>
</dbReference>
<dbReference type="Pfam" id="PF13749">
    <property type="entry name" value="HATPase_c_4"/>
    <property type="match status" value="1"/>
</dbReference>
<feature type="region of interest" description="Disordered" evidence="1">
    <location>
        <begin position="207"/>
        <end position="237"/>
    </location>
</feature>